<dbReference type="Proteomes" id="UP001642464">
    <property type="component" value="Unassembled WGS sequence"/>
</dbReference>
<reference evidence="2 3" key="1">
    <citation type="submission" date="2024-02" db="EMBL/GenBank/DDBJ databases">
        <authorList>
            <person name="Chen Y."/>
            <person name="Shah S."/>
            <person name="Dougan E. K."/>
            <person name="Thang M."/>
            <person name="Chan C."/>
        </authorList>
    </citation>
    <scope>NUCLEOTIDE SEQUENCE [LARGE SCALE GENOMIC DNA]</scope>
</reference>
<feature type="compositionally biased region" description="Polar residues" evidence="1">
    <location>
        <begin position="109"/>
        <end position="118"/>
    </location>
</feature>
<protein>
    <submittedName>
        <fullName evidence="2">Protein URA2</fullName>
    </submittedName>
</protein>
<proteinExistence type="predicted"/>
<evidence type="ECO:0000313" key="2">
    <source>
        <dbReference type="EMBL" id="CAK9017738.1"/>
    </source>
</evidence>
<accession>A0ABP0JTM7</accession>
<feature type="region of interest" description="Disordered" evidence="1">
    <location>
        <begin position="299"/>
        <end position="363"/>
    </location>
</feature>
<feature type="compositionally biased region" description="Basic and acidic residues" evidence="1">
    <location>
        <begin position="352"/>
        <end position="363"/>
    </location>
</feature>
<comment type="caution">
    <text evidence="2">The sequence shown here is derived from an EMBL/GenBank/DDBJ whole genome shotgun (WGS) entry which is preliminary data.</text>
</comment>
<keyword evidence="3" id="KW-1185">Reference proteome</keyword>
<feature type="region of interest" description="Disordered" evidence="1">
    <location>
        <begin position="102"/>
        <end position="122"/>
    </location>
</feature>
<organism evidence="2 3">
    <name type="scientific">Durusdinium trenchii</name>
    <dbReference type="NCBI Taxonomy" id="1381693"/>
    <lineage>
        <taxon>Eukaryota</taxon>
        <taxon>Sar</taxon>
        <taxon>Alveolata</taxon>
        <taxon>Dinophyceae</taxon>
        <taxon>Suessiales</taxon>
        <taxon>Symbiodiniaceae</taxon>
        <taxon>Durusdinium</taxon>
    </lineage>
</organism>
<evidence type="ECO:0000313" key="3">
    <source>
        <dbReference type="Proteomes" id="UP001642464"/>
    </source>
</evidence>
<evidence type="ECO:0000256" key="1">
    <source>
        <dbReference type="SAM" id="MobiDB-lite"/>
    </source>
</evidence>
<dbReference type="EMBL" id="CAXAMM010008557">
    <property type="protein sequence ID" value="CAK9017738.1"/>
    <property type="molecule type" value="Genomic_DNA"/>
</dbReference>
<feature type="compositionally biased region" description="Polar residues" evidence="1">
    <location>
        <begin position="309"/>
        <end position="327"/>
    </location>
</feature>
<sequence>MVREATGYDVTDPWLSDDNMETLSVLRCGSLAVITGSEDLCAFLGASPHKDGFMLVRHLRSLKLMSVPSDALVSIPSPPPRPGDKAVFMGLNDRKLNGWPCSCGPIGQPKSNPSGSSDPSDEKQGNWFWAIYMRQDTRSNTLQNTEMLLVHESNLAVLPSAPGRVHSSLDDSVPRQLLQPLACSVEEENALLFAQNQVRVMLACAGPHPGHEVVALKELRQELENSGRLQGDSTSCSLVATVSAQSAIEDERDQEQRVKDEFFLHMQEVRRRLELSFLSPWKLVNLQLMLTDSFLQSKGQLEMTRESPKQQQNERMPRSELQSCQRLKQSLPRPKPRQRPSQKPVAWQNPRQKQEPKWKPKTL</sequence>
<name>A0ABP0JTM7_9DINO</name>
<gene>
    <name evidence="2" type="ORF">SCF082_LOCUS13773</name>
</gene>